<name>A0A955L3Z8_9BACT</name>
<reference evidence="3" key="2">
    <citation type="journal article" date="2021" name="Microbiome">
        <title>Successional dynamics and alternative stable states in a saline activated sludge microbial community over 9 years.</title>
        <authorList>
            <person name="Wang Y."/>
            <person name="Ye J."/>
            <person name="Ju F."/>
            <person name="Liu L."/>
            <person name="Boyd J.A."/>
            <person name="Deng Y."/>
            <person name="Parks D.H."/>
            <person name="Jiang X."/>
            <person name="Yin X."/>
            <person name="Woodcroft B.J."/>
            <person name="Tyson G.W."/>
            <person name="Hugenholtz P."/>
            <person name="Polz M.F."/>
            <person name="Zhang T."/>
        </authorList>
    </citation>
    <scope>NUCLEOTIDE SEQUENCE</scope>
    <source>
        <strain evidence="3">HKST-UBA10</strain>
    </source>
</reference>
<dbReference type="GO" id="GO:0005524">
    <property type="term" value="F:ATP binding"/>
    <property type="evidence" value="ECO:0007669"/>
    <property type="project" value="InterPro"/>
</dbReference>
<protein>
    <recommendedName>
        <fullName evidence="5">UDP-N-acetylmuramoyl-L-alanyl-D-glutamate--2, 6-diaminopimelate ligase</fullName>
    </recommendedName>
</protein>
<dbReference type="PANTHER" id="PTHR23135:SF4">
    <property type="entry name" value="UDP-N-ACETYLMURAMOYL-L-ALANYL-D-GLUTAMATE--2,6-DIAMINOPIMELATE LIGASE MURE HOMOLOG, CHLOROPLASTIC"/>
    <property type="match status" value="1"/>
</dbReference>
<dbReference type="SUPFAM" id="SSF53244">
    <property type="entry name" value="MurD-like peptide ligases, peptide-binding domain"/>
    <property type="match status" value="1"/>
</dbReference>
<dbReference type="InterPro" id="IPR004101">
    <property type="entry name" value="Mur_ligase_C"/>
</dbReference>
<dbReference type="Gene3D" id="3.90.190.20">
    <property type="entry name" value="Mur ligase, C-terminal domain"/>
    <property type="match status" value="1"/>
</dbReference>
<dbReference type="PANTHER" id="PTHR23135">
    <property type="entry name" value="MUR LIGASE FAMILY MEMBER"/>
    <property type="match status" value="1"/>
</dbReference>
<gene>
    <name evidence="3" type="ORF">KC660_03990</name>
</gene>
<evidence type="ECO:0008006" key="5">
    <source>
        <dbReference type="Google" id="ProtNLM"/>
    </source>
</evidence>
<evidence type="ECO:0000259" key="2">
    <source>
        <dbReference type="Pfam" id="PF08245"/>
    </source>
</evidence>
<accession>A0A955L3Z8</accession>
<organism evidence="3 4">
    <name type="scientific">Candidatus Dojkabacteria bacterium</name>
    <dbReference type="NCBI Taxonomy" id="2099670"/>
    <lineage>
        <taxon>Bacteria</taxon>
        <taxon>Candidatus Dojkabacteria</taxon>
    </lineage>
</organism>
<dbReference type="Pfam" id="PF08245">
    <property type="entry name" value="Mur_ligase_M"/>
    <property type="match status" value="1"/>
</dbReference>
<dbReference type="EMBL" id="JAGQLG010000160">
    <property type="protein sequence ID" value="MCA9382540.1"/>
    <property type="molecule type" value="Genomic_DNA"/>
</dbReference>
<feature type="domain" description="Mur ligase central" evidence="2">
    <location>
        <begin position="36"/>
        <end position="255"/>
    </location>
</feature>
<dbReference type="InterPro" id="IPR013221">
    <property type="entry name" value="Mur_ligase_cen"/>
</dbReference>
<reference evidence="3" key="1">
    <citation type="submission" date="2020-04" db="EMBL/GenBank/DDBJ databases">
        <authorList>
            <person name="Zhang T."/>
        </authorList>
    </citation>
    <scope>NUCLEOTIDE SEQUENCE</scope>
    <source>
        <strain evidence="3">HKST-UBA10</strain>
    </source>
</reference>
<dbReference type="InterPro" id="IPR036615">
    <property type="entry name" value="Mur_ligase_C_dom_sf"/>
</dbReference>
<sequence>MSIKQSFINYFEHLPYSTIANLRYGFPSKDLKVIGVTGTDGKTTVTSMIYHLLSQSGCKVGMISTVSAKSMESEVDTGFHVTTPAHASFGELMHYLLKFQFKSFFNELVNPNTVHKTLRLFKDQGLEYVVLETTSQALDQFRLAGIRFDQAVFTNIGNDHLDYHGTYDNYLKAKAKLIKLLKKDGTAIINGDDKSGERLTEISKKLKKKFFIYNEQLIQNYTYSREGIKFEYNGETYSAPVIGEYNLWNMLAAIVSTSQFLEPEDISKSFLNFQPPEGRMQIMLTEPIFIIIDFAHTPGALKEALKSVQKLRTSPEQRIISVFGCAGKRDKDRRDMGKVSMQLADITILTAEDPRDELLKDVNSDIFSRAETLGAKLRFRFANHEELLKHDYSQALTKGDFVAFDEDSPQSRIDAINFALRISRKGDIVFITGKGHERSLSFGKSEKELEWNEQRVVKEAISIKLNNK</sequence>
<dbReference type="Proteomes" id="UP000782843">
    <property type="component" value="Unassembled WGS sequence"/>
</dbReference>
<dbReference type="GO" id="GO:0016881">
    <property type="term" value="F:acid-amino acid ligase activity"/>
    <property type="evidence" value="ECO:0007669"/>
    <property type="project" value="InterPro"/>
</dbReference>
<evidence type="ECO:0000313" key="4">
    <source>
        <dbReference type="Proteomes" id="UP000782843"/>
    </source>
</evidence>
<comment type="caution">
    <text evidence="3">The sequence shown here is derived from an EMBL/GenBank/DDBJ whole genome shotgun (WGS) entry which is preliminary data.</text>
</comment>
<proteinExistence type="predicted"/>
<dbReference type="SUPFAM" id="SSF53623">
    <property type="entry name" value="MurD-like peptide ligases, catalytic domain"/>
    <property type="match status" value="1"/>
</dbReference>
<dbReference type="InterPro" id="IPR036565">
    <property type="entry name" value="Mur-like_cat_sf"/>
</dbReference>
<dbReference type="AlphaFoldDB" id="A0A955L3Z8"/>
<dbReference type="Pfam" id="PF02875">
    <property type="entry name" value="Mur_ligase_C"/>
    <property type="match status" value="1"/>
</dbReference>
<dbReference type="Gene3D" id="3.40.1190.10">
    <property type="entry name" value="Mur-like, catalytic domain"/>
    <property type="match status" value="1"/>
</dbReference>
<evidence type="ECO:0000313" key="3">
    <source>
        <dbReference type="EMBL" id="MCA9382540.1"/>
    </source>
</evidence>
<evidence type="ECO:0000259" key="1">
    <source>
        <dbReference type="Pfam" id="PF02875"/>
    </source>
</evidence>
<feature type="domain" description="Mur ligase C-terminal" evidence="1">
    <location>
        <begin position="278"/>
        <end position="402"/>
    </location>
</feature>